<feature type="domain" description="Glycosyltransferase 2-like" evidence="1">
    <location>
        <begin position="5"/>
        <end position="145"/>
    </location>
</feature>
<keyword evidence="3" id="KW-1185">Reference proteome</keyword>
<dbReference type="EMBL" id="JAUHQA010000001">
    <property type="protein sequence ID" value="MDN4479937.1"/>
    <property type="molecule type" value="Genomic_DNA"/>
</dbReference>
<proteinExistence type="predicted"/>
<sequence>MTTLSVVVPAYNAAEWMERCVDSLLVLGAKDLEVLIVDDGSTDATGAIADLYQAAHPEVVRAIHKPNGGHGSAINVGLEQARGAYMKVVDSDDWVDVDAFAALLDTLRGFLAGGESVDLVVSNFVYEKVGRRRKRAVRYRNVLPQGRVFSWEQVGRFRTSQFLMMHSLVYRTAVLRECGLRLPEHTFYVDNLYVYEPLPHVRTLFYLDVDLYRYFIGRPDQSVNEQVMIRRIDQQLKVNRMMMDVEVSPYEVTPSLYRYMLHHLQIVCVISSTMLLRSGRDEDFARKVELWRAIRYDDPAVYRRLRRTTLGHLVNLPGRPGRKASVAVYRGAAWALQLN</sequence>
<dbReference type="SUPFAM" id="SSF53448">
    <property type="entry name" value="Nucleotide-diphospho-sugar transferases"/>
    <property type="match status" value="1"/>
</dbReference>
<dbReference type="GO" id="GO:0016757">
    <property type="term" value="F:glycosyltransferase activity"/>
    <property type="evidence" value="ECO:0007669"/>
    <property type="project" value="UniProtKB-KW"/>
</dbReference>
<comment type="caution">
    <text evidence="2">The sequence shown here is derived from an EMBL/GenBank/DDBJ whole genome shotgun (WGS) entry which is preliminary data.</text>
</comment>
<name>A0ABT8GET0_9MICO</name>
<keyword evidence="2" id="KW-0808">Transferase</keyword>
<dbReference type="CDD" id="cd00761">
    <property type="entry name" value="Glyco_tranf_GTA_type"/>
    <property type="match status" value="1"/>
</dbReference>
<dbReference type="EC" id="2.4.-.-" evidence="2"/>
<dbReference type="Gene3D" id="3.90.550.10">
    <property type="entry name" value="Spore Coat Polysaccharide Biosynthesis Protein SpsA, Chain A"/>
    <property type="match status" value="1"/>
</dbReference>
<gene>
    <name evidence="2" type="ORF">QQX02_03245</name>
</gene>
<organism evidence="2 3">
    <name type="scientific">Demequina muriae</name>
    <dbReference type="NCBI Taxonomy" id="3051664"/>
    <lineage>
        <taxon>Bacteria</taxon>
        <taxon>Bacillati</taxon>
        <taxon>Actinomycetota</taxon>
        <taxon>Actinomycetes</taxon>
        <taxon>Micrococcales</taxon>
        <taxon>Demequinaceae</taxon>
        <taxon>Demequina</taxon>
    </lineage>
</organism>
<evidence type="ECO:0000259" key="1">
    <source>
        <dbReference type="Pfam" id="PF00535"/>
    </source>
</evidence>
<evidence type="ECO:0000313" key="3">
    <source>
        <dbReference type="Proteomes" id="UP001172708"/>
    </source>
</evidence>
<reference evidence="2" key="1">
    <citation type="submission" date="2023-06" db="EMBL/GenBank/DDBJ databases">
        <title>Egi l300058.</title>
        <authorList>
            <person name="Gao L."/>
            <person name="Fang B.-Z."/>
            <person name="Li W.-J."/>
        </authorList>
    </citation>
    <scope>NUCLEOTIDE SEQUENCE</scope>
    <source>
        <strain evidence="2">EGI L300058</strain>
    </source>
</reference>
<evidence type="ECO:0000313" key="2">
    <source>
        <dbReference type="EMBL" id="MDN4479937.1"/>
    </source>
</evidence>
<dbReference type="Pfam" id="PF00535">
    <property type="entry name" value="Glycos_transf_2"/>
    <property type="match status" value="1"/>
</dbReference>
<keyword evidence="2" id="KW-0328">Glycosyltransferase</keyword>
<dbReference type="InterPro" id="IPR029044">
    <property type="entry name" value="Nucleotide-diphossugar_trans"/>
</dbReference>
<dbReference type="InterPro" id="IPR001173">
    <property type="entry name" value="Glyco_trans_2-like"/>
</dbReference>
<protein>
    <submittedName>
        <fullName evidence="2">Glycosyltransferase</fullName>
        <ecNumber evidence="2">2.4.-.-</ecNumber>
    </submittedName>
</protein>
<dbReference type="RefSeq" id="WP_301141189.1">
    <property type="nucleotide sequence ID" value="NZ_JAUHQA010000001.1"/>
</dbReference>
<accession>A0ABT8GET0</accession>
<dbReference type="PANTHER" id="PTHR22916">
    <property type="entry name" value="GLYCOSYLTRANSFERASE"/>
    <property type="match status" value="1"/>
</dbReference>
<dbReference type="PANTHER" id="PTHR22916:SF3">
    <property type="entry name" value="UDP-GLCNAC:BETAGAL BETA-1,3-N-ACETYLGLUCOSAMINYLTRANSFERASE-LIKE PROTEIN 1"/>
    <property type="match status" value="1"/>
</dbReference>
<dbReference type="Proteomes" id="UP001172708">
    <property type="component" value="Unassembled WGS sequence"/>
</dbReference>